<reference evidence="4" key="1">
    <citation type="submission" date="2022-03" db="EMBL/GenBank/DDBJ databases">
        <title>A functionally conserved STORR gene fusion in Papaver species that diverged 16.8 million years ago.</title>
        <authorList>
            <person name="Catania T."/>
        </authorList>
    </citation>
    <scope>NUCLEOTIDE SEQUENCE</scope>
    <source>
        <strain evidence="4">S-191538</strain>
    </source>
</reference>
<gene>
    <name evidence="4" type="ORF">MKW94_020507</name>
</gene>
<proteinExistence type="predicted"/>
<dbReference type="PANTHER" id="PTHR13620:SF121">
    <property type="entry name" value="EMB|CAB82946.1-RELATED"/>
    <property type="match status" value="1"/>
</dbReference>
<dbReference type="AlphaFoldDB" id="A0AA41VM81"/>
<comment type="caution">
    <text evidence="4">The sequence shown here is derived from an EMBL/GenBank/DDBJ whole genome shotgun (WGS) entry which is preliminary data.</text>
</comment>
<evidence type="ECO:0000256" key="2">
    <source>
        <dbReference type="ARBA" id="ARBA00022801"/>
    </source>
</evidence>
<evidence type="ECO:0000256" key="1">
    <source>
        <dbReference type="ARBA" id="ARBA00022722"/>
    </source>
</evidence>
<dbReference type="GO" id="GO:0006139">
    <property type="term" value="P:nucleobase-containing compound metabolic process"/>
    <property type="evidence" value="ECO:0007669"/>
    <property type="project" value="InterPro"/>
</dbReference>
<name>A0AA41VM81_PAPNU</name>
<keyword evidence="1" id="KW-0540">Nuclease</keyword>
<dbReference type="PANTHER" id="PTHR13620">
    <property type="entry name" value="3-5 EXONUCLEASE"/>
    <property type="match status" value="1"/>
</dbReference>
<protein>
    <recommendedName>
        <fullName evidence="3">3'-5' exonuclease domain-containing protein</fullName>
    </recommendedName>
</protein>
<dbReference type="SMART" id="SM00474">
    <property type="entry name" value="35EXOc"/>
    <property type="match status" value="1"/>
</dbReference>
<keyword evidence="2" id="KW-0378">Hydrolase</keyword>
<dbReference type="GO" id="GO:0005634">
    <property type="term" value="C:nucleus"/>
    <property type="evidence" value="ECO:0007669"/>
    <property type="project" value="TreeGrafter"/>
</dbReference>
<dbReference type="Proteomes" id="UP001177140">
    <property type="component" value="Unassembled WGS sequence"/>
</dbReference>
<dbReference type="GO" id="GO:0008408">
    <property type="term" value="F:3'-5' exonuclease activity"/>
    <property type="evidence" value="ECO:0007669"/>
    <property type="project" value="InterPro"/>
</dbReference>
<dbReference type="InterPro" id="IPR051132">
    <property type="entry name" value="3-5_Exonuclease_domain"/>
</dbReference>
<dbReference type="Pfam" id="PF01612">
    <property type="entry name" value="DNA_pol_A_exo1"/>
    <property type="match status" value="1"/>
</dbReference>
<evidence type="ECO:0000259" key="3">
    <source>
        <dbReference type="SMART" id="SM00474"/>
    </source>
</evidence>
<dbReference type="GO" id="GO:0003676">
    <property type="term" value="F:nucleic acid binding"/>
    <property type="evidence" value="ECO:0007669"/>
    <property type="project" value="InterPro"/>
</dbReference>
<keyword evidence="5" id="KW-1185">Reference proteome</keyword>
<dbReference type="InterPro" id="IPR036397">
    <property type="entry name" value="RNaseH_sf"/>
</dbReference>
<dbReference type="Gene3D" id="3.30.420.10">
    <property type="entry name" value="Ribonuclease H-like superfamily/Ribonuclease H"/>
    <property type="match status" value="1"/>
</dbReference>
<dbReference type="InterPro" id="IPR012337">
    <property type="entry name" value="RNaseH-like_sf"/>
</dbReference>
<dbReference type="EMBL" id="JAJJMA010251595">
    <property type="protein sequence ID" value="MCL7043880.1"/>
    <property type="molecule type" value="Genomic_DNA"/>
</dbReference>
<dbReference type="SUPFAM" id="SSF53098">
    <property type="entry name" value="Ribonuclease H-like"/>
    <property type="match status" value="1"/>
</dbReference>
<organism evidence="4 5">
    <name type="scientific">Papaver nudicaule</name>
    <name type="common">Iceland poppy</name>
    <dbReference type="NCBI Taxonomy" id="74823"/>
    <lineage>
        <taxon>Eukaryota</taxon>
        <taxon>Viridiplantae</taxon>
        <taxon>Streptophyta</taxon>
        <taxon>Embryophyta</taxon>
        <taxon>Tracheophyta</taxon>
        <taxon>Spermatophyta</taxon>
        <taxon>Magnoliopsida</taxon>
        <taxon>Ranunculales</taxon>
        <taxon>Papaveraceae</taxon>
        <taxon>Papaveroideae</taxon>
        <taxon>Papaver</taxon>
    </lineage>
</organism>
<evidence type="ECO:0000313" key="5">
    <source>
        <dbReference type="Proteomes" id="UP001177140"/>
    </source>
</evidence>
<feature type="domain" description="3'-5' exonuclease" evidence="3">
    <location>
        <begin position="11"/>
        <end position="203"/>
    </location>
</feature>
<dbReference type="InterPro" id="IPR002562">
    <property type="entry name" value="3'-5'_exonuclease_dom"/>
</dbReference>
<dbReference type="CDD" id="cd06141">
    <property type="entry name" value="WRN_exo"/>
    <property type="match status" value="1"/>
</dbReference>
<accession>A0AA41VM81</accession>
<sequence>MASDNPITVQYNGVDIRTCVAHNYNSSFNLKIPYGYNYRNCIFGLGIRWGTNPADEKVASLRLCHNDYCVIIQLHHLGRESVPESLKSLFADSSITFVGVSAKEDLLQLKQDYGLECSGRVHDLLPLADMVYGFKDHFNIDNTTQGMDRLAQEIFGITIDKPDRLVTRSDWGIKFLTADQIKYATIDAYLSFFIGSNLLASRK</sequence>
<dbReference type="GO" id="GO:0005737">
    <property type="term" value="C:cytoplasm"/>
    <property type="evidence" value="ECO:0007669"/>
    <property type="project" value="TreeGrafter"/>
</dbReference>
<evidence type="ECO:0000313" key="4">
    <source>
        <dbReference type="EMBL" id="MCL7043880.1"/>
    </source>
</evidence>